<gene>
    <name evidence="2" type="ORF">Y1Q_0017991</name>
</gene>
<organism evidence="2 3">
    <name type="scientific">Alligator mississippiensis</name>
    <name type="common">American alligator</name>
    <dbReference type="NCBI Taxonomy" id="8496"/>
    <lineage>
        <taxon>Eukaryota</taxon>
        <taxon>Metazoa</taxon>
        <taxon>Chordata</taxon>
        <taxon>Craniata</taxon>
        <taxon>Vertebrata</taxon>
        <taxon>Euteleostomi</taxon>
        <taxon>Archelosauria</taxon>
        <taxon>Archosauria</taxon>
        <taxon>Crocodylia</taxon>
        <taxon>Alligatoridae</taxon>
        <taxon>Alligatorinae</taxon>
        <taxon>Alligator</taxon>
    </lineage>
</organism>
<dbReference type="Proteomes" id="UP000050525">
    <property type="component" value="Unassembled WGS sequence"/>
</dbReference>
<accession>A0A151MY31</accession>
<proteinExistence type="predicted"/>
<name>A0A151MY31_ALLMI</name>
<dbReference type="EMBL" id="AKHW03004704">
    <property type="protein sequence ID" value="KYO29358.1"/>
    <property type="molecule type" value="Genomic_DNA"/>
</dbReference>
<reference evidence="2 3" key="1">
    <citation type="journal article" date="2012" name="Genome Biol.">
        <title>Sequencing three crocodilian genomes to illuminate the evolution of archosaurs and amniotes.</title>
        <authorList>
            <person name="St John J.A."/>
            <person name="Braun E.L."/>
            <person name="Isberg S.R."/>
            <person name="Miles L.G."/>
            <person name="Chong A.Y."/>
            <person name="Gongora J."/>
            <person name="Dalzell P."/>
            <person name="Moran C."/>
            <person name="Bed'hom B."/>
            <person name="Abzhanov A."/>
            <person name="Burgess S.C."/>
            <person name="Cooksey A.M."/>
            <person name="Castoe T.A."/>
            <person name="Crawford N.G."/>
            <person name="Densmore L.D."/>
            <person name="Drew J.C."/>
            <person name="Edwards S.V."/>
            <person name="Faircloth B.C."/>
            <person name="Fujita M.K."/>
            <person name="Greenwold M.J."/>
            <person name="Hoffmann F.G."/>
            <person name="Howard J.M."/>
            <person name="Iguchi T."/>
            <person name="Janes D.E."/>
            <person name="Khan S.Y."/>
            <person name="Kohno S."/>
            <person name="de Koning A.J."/>
            <person name="Lance S.L."/>
            <person name="McCarthy F.M."/>
            <person name="McCormack J.E."/>
            <person name="Merchant M.E."/>
            <person name="Peterson D.G."/>
            <person name="Pollock D.D."/>
            <person name="Pourmand N."/>
            <person name="Raney B.J."/>
            <person name="Roessler K.A."/>
            <person name="Sanford J.R."/>
            <person name="Sawyer R.H."/>
            <person name="Schmidt C.J."/>
            <person name="Triplett E.W."/>
            <person name="Tuberville T.D."/>
            <person name="Venegas-Anaya M."/>
            <person name="Howard J.T."/>
            <person name="Jarvis E.D."/>
            <person name="Guillette L.J.Jr."/>
            <person name="Glenn T.C."/>
            <person name="Green R.E."/>
            <person name="Ray D.A."/>
        </authorList>
    </citation>
    <scope>NUCLEOTIDE SEQUENCE [LARGE SCALE GENOMIC DNA]</scope>
    <source>
        <strain evidence="2">KSC_2009_1</strain>
    </source>
</reference>
<keyword evidence="3" id="KW-1185">Reference proteome</keyword>
<comment type="caution">
    <text evidence="2">The sequence shown here is derived from an EMBL/GenBank/DDBJ whole genome shotgun (WGS) entry which is preliminary data.</text>
</comment>
<feature type="region of interest" description="Disordered" evidence="1">
    <location>
        <begin position="1"/>
        <end position="22"/>
    </location>
</feature>
<dbReference type="AlphaFoldDB" id="A0A151MY31"/>
<protein>
    <submittedName>
        <fullName evidence="2">Uncharacterized protein</fullName>
    </submittedName>
</protein>
<evidence type="ECO:0000313" key="3">
    <source>
        <dbReference type="Proteomes" id="UP000050525"/>
    </source>
</evidence>
<sequence>MKQLGEELPAYSSEADWKGDSSTGGMCLPPDLYAGTRWCFGRGIRPHTHLNTSKVISSKRGKVHAGRQVYCN</sequence>
<evidence type="ECO:0000256" key="1">
    <source>
        <dbReference type="SAM" id="MobiDB-lite"/>
    </source>
</evidence>
<evidence type="ECO:0000313" key="2">
    <source>
        <dbReference type="EMBL" id="KYO29358.1"/>
    </source>
</evidence>